<dbReference type="PANTHER" id="PTHR23280:SF13">
    <property type="entry name" value="E3 UBIQUITIN-PROTEIN LIGASE MYLIP"/>
    <property type="match status" value="1"/>
</dbReference>
<dbReference type="Gene3D" id="3.10.20.90">
    <property type="entry name" value="Phosphatidylinositol 3-kinase Catalytic Subunit, Chain A, domain 1"/>
    <property type="match status" value="1"/>
</dbReference>
<dbReference type="InterPro" id="IPR018979">
    <property type="entry name" value="FERM_N"/>
</dbReference>
<name>A0ABD2QE69_9PLAT</name>
<dbReference type="SUPFAM" id="SSF54236">
    <property type="entry name" value="Ubiquitin-like"/>
    <property type="match status" value="1"/>
</dbReference>
<dbReference type="InterPro" id="IPR019749">
    <property type="entry name" value="Band_41_domain"/>
</dbReference>
<dbReference type="InterPro" id="IPR000299">
    <property type="entry name" value="FERM_domain"/>
</dbReference>
<proteinExistence type="predicted"/>
<dbReference type="Proteomes" id="UP001626550">
    <property type="component" value="Unassembled WGS sequence"/>
</dbReference>
<organism evidence="3 4">
    <name type="scientific">Cichlidogyrus casuarinus</name>
    <dbReference type="NCBI Taxonomy" id="1844966"/>
    <lineage>
        <taxon>Eukaryota</taxon>
        <taxon>Metazoa</taxon>
        <taxon>Spiralia</taxon>
        <taxon>Lophotrochozoa</taxon>
        <taxon>Platyhelminthes</taxon>
        <taxon>Monogenea</taxon>
        <taxon>Monopisthocotylea</taxon>
        <taxon>Dactylogyridea</taxon>
        <taxon>Ancyrocephalidae</taxon>
        <taxon>Cichlidogyrus</taxon>
    </lineage>
</organism>
<gene>
    <name evidence="3" type="ORF">Ciccas_003507</name>
</gene>
<dbReference type="SMART" id="SM00295">
    <property type="entry name" value="B41"/>
    <property type="match status" value="1"/>
</dbReference>
<evidence type="ECO:0000313" key="3">
    <source>
        <dbReference type="EMBL" id="KAL3317837.1"/>
    </source>
</evidence>
<feature type="domain" description="FERM" evidence="2">
    <location>
        <begin position="40"/>
        <end position="337"/>
    </location>
</feature>
<dbReference type="PROSITE" id="PS50057">
    <property type="entry name" value="FERM_3"/>
    <property type="match status" value="1"/>
</dbReference>
<keyword evidence="4" id="KW-1185">Reference proteome</keyword>
<feature type="compositionally biased region" description="Polar residues" evidence="1">
    <location>
        <begin position="1"/>
        <end position="14"/>
    </location>
</feature>
<evidence type="ECO:0000313" key="4">
    <source>
        <dbReference type="Proteomes" id="UP001626550"/>
    </source>
</evidence>
<dbReference type="Gene3D" id="1.20.80.10">
    <property type="match status" value="1"/>
</dbReference>
<feature type="region of interest" description="Disordered" evidence="1">
    <location>
        <begin position="391"/>
        <end position="424"/>
    </location>
</feature>
<accession>A0ABD2QE69</accession>
<evidence type="ECO:0000259" key="2">
    <source>
        <dbReference type="PROSITE" id="PS50057"/>
    </source>
</evidence>
<dbReference type="Pfam" id="PF09379">
    <property type="entry name" value="FERM_N"/>
    <property type="match status" value="1"/>
</dbReference>
<reference evidence="3 4" key="1">
    <citation type="submission" date="2024-11" db="EMBL/GenBank/DDBJ databases">
        <title>Adaptive evolution of stress response genes in parasites aligns with host niche diversity.</title>
        <authorList>
            <person name="Hahn C."/>
            <person name="Resl P."/>
        </authorList>
    </citation>
    <scope>NUCLEOTIDE SEQUENCE [LARGE SCALE GENOMIC DNA]</scope>
    <source>
        <strain evidence="3">EGGRZ-B1_66</strain>
        <tissue evidence="3">Body</tissue>
    </source>
</reference>
<sequence length="445" mass="50525">MTSINREANNNLSKCPSDHSDTGRTSGATLPASSAPIQQITCHITTADNHVYQIMVDQKSEASQVLQKICKKLGIMDESEYFGLQFFGKQNELIWLNLRNQLARQMSGSPPYSLFLKVKYFVQPQRLIQDETKRQFFLNIVEHFQKGEWICLDANLQLIGEMIALMTHTNYGSFNKTTTPCKYGCFWPESRGEIPHEALRIAANFHQKLNQQTNKNTQYEVMRRAHSSLNLYGSHFFECIHMYGYPMKIGVGPEKLFICNPDGTLTSLVTLRVLDDAGQAKERQYELKTKSLAQSMYRCITEIHAFFQSENIPAQVLEQTTNRNVLDSITSLFEHNHGGKEYAFDVMKTAQEVYDQALRNAYHWSQASTAHNREHFFTNVQQPTFNLLEEDSSPVKTTGIPGSLSPKLSNRDRGNSVTLSSEGSESSISDVSYSLFANHMMPLIA</sequence>
<evidence type="ECO:0000256" key="1">
    <source>
        <dbReference type="SAM" id="MobiDB-lite"/>
    </source>
</evidence>
<dbReference type="InterPro" id="IPR014352">
    <property type="entry name" value="FERM/acyl-CoA-bd_prot_sf"/>
</dbReference>
<dbReference type="PANTHER" id="PTHR23280">
    <property type="entry name" value="4.1 G PROTEIN"/>
    <property type="match status" value="1"/>
</dbReference>
<protein>
    <recommendedName>
        <fullName evidence="2">FERM domain-containing protein</fullName>
    </recommendedName>
</protein>
<dbReference type="EMBL" id="JBJKFK010000322">
    <property type="protein sequence ID" value="KAL3317837.1"/>
    <property type="molecule type" value="Genomic_DNA"/>
</dbReference>
<comment type="caution">
    <text evidence="3">The sequence shown here is derived from an EMBL/GenBank/DDBJ whole genome shotgun (WGS) entry which is preliminary data.</text>
</comment>
<dbReference type="InterPro" id="IPR029071">
    <property type="entry name" value="Ubiquitin-like_domsf"/>
</dbReference>
<dbReference type="AlphaFoldDB" id="A0ABD2QE69"/>
<feature type="region of interest" description="Disordered" evidence="1">
    <location>
        <begin position="1"/>
        <end position="31"/>
    </location>
</feature>